<reference evidence="1" key="1">
    <citation type="submission" date="2020-05" db="EMBL/GenBank/DDBJ databases">
        <title>Phylogenomic resolution of chytrid fungi.</title>
        <authorList>
            <person name="Stajich J.E."/>
            <person name="Amses K."/>
            <person name="Simmons R."/>
            <person name="Seto K."/>
            <person name="Myers J."/>
            <person name="Bonds A."/>
            <person name="Quandt C.A."/>
            <person name="Barry K."/>
            <person name="Liu P."/>
            <person name="Grigoriev I."/>
            <person name="Longcore J.E."/>
            <person name="James T.Y."/>
        </authorList>
    </citation>
    <scope>NUCLEOTIDE SEQUENCE</scope>
    <source>
        <strain evidence="1">JEL0318</strain>
    </source>
</reference>
<organism evidence="1 2">
    <name type="scientific">Rhizophlyctis rosea</name>
    <dbReference type="NCBI Taxonomy" id="64517"/>
    <lineage>
        <taxon>Eukaryota</taxon>
        <taxon>Fungi</taxon>
        <taxon>Fungi incertae sedis</taxon>
        <taxon>Chytridiomycota</taxon>
        <taxon>Chytridiomycota incertae sedis</taxon>
        <taxon>Chytridiomycetes</taxon>
        <taxon>Rhizophlyctidales</taxon>
        <taxon>Rhizophlyctidaceae</taxon>
        <taxon>Rhizophlyctis</taxon>
    </lineage>
</organism>
<sequence length="233" mass="27447">MTEPTATTPLTILPPEILHKIFHNHIRLTLVQTHNTRDLLTIQLVNKMFASLVRPWKLQVAQAQVDYYGGLIEGYANLRSLDPTFRRIRLPMLISQTHLKSLVKNPLFDFPGRFFRSVWHIVSAEKEEFWDFLTRILTFERKSTKMELCNCVGWGTDDREINITVSSNFWVEMNYMDYKVLKYPKICVDEESVEAAPGSVWMYAVGLETEDELRIHAHDEKRWWDLDSYYDSD</sequence>
<gene>
    <name evidence="1" type="ORF">HK097_009433</name>
</gene>
<evidence type="ECO:0000313" key="1">
    <source>
        <dbReference type="EMBL" id="KAJ3049598.1"/>
    </source>
</evidence>
<keyword evidence="2" id="KW-1185">Reference proteome</keyword>
<evidence type="ECO:0000313" key="2">
    <source>
        <dbReference type="Proteomes" id="UP001212841"/>
    </source>
</evidence>
<protein>
    <recommendedName>
        <fullName evidence="3">F-box domain-containing protein</fullName>
    </recommendedName>
</protein>
<accession>A0AAD5SBQ4</accession>
<dbReference type="Proteomes" id="UP001212841">
    <property type="component" value="Unassembled WGS sequence"/>
</dbReference>
<proteinExistence type="predicted"/>
<evidence type="ECO:0008006" key="3">
    <source>
        <dbReference type="Google" id="ProtNLM"/>
    </source>
</evidence>
<dbReference type="AlphaFoldDB" id="A0AAD5SBQ4"/>
<comment type="caution">
    <text evidence="1">The sequence shown here is derived from an EMBL/GenBank/DDBJ whole genome shotgun (WGS) entry which is preliminary data.</text>
</comment>
<name>A0AAD5SBQ4_9FUNG</name>
<dbReference type="EMBL" id="JADGJD010000622">
    <property type="protein sequence ID" value="KAJ3049598.1"/>
    <property type="molecule type" value="Genomic_DNA"/>
</dbReference>